<dbReference type="PANTHER" id="PTHR19446">
    <property type="entry name" value="REVERSE TRANSCRIPTASES"/>
    <property type="match status" value="1"/>
</dbReference>
<protein>
    <recommendedName>
        <fullName evidence="4">Reverse transcriptase domain-containing protein</fullName>
    </recommendedName>
</protein>
<evidence type="ECO:0000313" key="3">
    <source>
        <dbReference type="Proteomes" id="UP000694416"/>
    </source>
</evidence>
<keyword evidence="3" id="KW-1185">Reference proteome</keyword>
<evidence type="ECO:0000313" key="2">
    <source>
        <dbReference type="Ensembl" id="ENSPTEP00000017459.1"/>
    </source>
</evidence>
<dbReference type="Proteomes" id="UP000694416">
    <property type="component" value="Unplaced"/>
</dbReference>
<name>A0A8C9HDQ7_9PRIM</name>
<evidence type="ECO:0008006" key="4">
    <source>
        <dbReference type="Google" id="ProtNLM"/>
    </source>
</evidence>
<evidence type="ECO:0000256" key="1">
    <source>
        <dbReference type="SAM" id="MobiDB-lite"/>
    </source>
</evidence>
<dbReference type="Ensembl" id="ENSPTET00000025732.1">
    <property type="protein sequence ID" value="ENSPTEP00000017459.1"/>
    <property type="gene ID" value="ENSPTEG00000018970.1"/>
</dbReference>
<proteinExistence type="predicted"/>
<reference evidence="2" key="1">
    <citation type="submission" date="2025-08" db="UniProtKB">
        <authorList>
            <consortium name="Ensembl"/>
        </authorList>
    </citation>
    <scope>IDENTIFICATION</scope>
</reference>
<reference evidence="2" key="2">
    <citation type="submission" date="2025-09" db="UniProtKB">
        <authorList>
            <consortium name="Ensembl"/>
        </authorList>
    </citation>
    <scope>IDENTIFICATION</scope>
</reference>
<feature type="region of interest" description="Disordered" evidence="1">
    <location>
        <begin position="1"/>
        <end position="20"/>
    </location>
</feature>
<organism evidence="2 3">
    <name type="scientific">Piliocolobus tephrosceles</name>
    <name type="common">Ugandan red Colobus</name>
    <dbReference type="NCBI Taxonomy" id="591936"/>
    <lineage>
        <taxon>Eukaryota</taxon>
        <taxon>Metazoa</taxon>
        <taxon>Chordata</taxon>
        <taxon>Craniata</taxon>
        <taxon>Vertebrata</taxon>
        <taxon>Euteleostomi</taxon>
        <taxon>Mammalia</taxon>
        <taxon>Eutheria</taxon>
        <taxon>Euarchontoglires</taxon>
        <taxon>Primates</taxon>
        <taxon>Haplorrhini</taxon>
        <taxon>Catarrhini</taxon>
        <taxon>Cercopithecidae</taxon>
        <taxon>Colobinae</taxon>
        <taxon>Piliocolobus</taxon>
    </lineage>
</organism>
<sequence>MDKFLDAYNQPRENQEETENLNKPTVNNKIESVIKVLPTKKTSELDDFTNEFYQTFKEELMPILLKLFQKIKAEGILPNSFYEASINLIAKPDKDTTKKVNYRPISLINIEAKIFNKILADQIQQYIKKIIYHDQMQECKDD</sequence>
<dbReference type="AlphaFoldDB" id="A0A8C9HDQ7"/>
<accession>A0A8C9HDQ7</accession>